<protein>
    <submittedName>
        <fullName evidence="1">Unannotated protein</fullName>
    </submittedName>
</protein>
<dbReference type="AlphaFoldDB" id="A0A094S286"/>
<proteinExistence type="predicted"/>
<reference evidence="1" key="2">
    <citation type="submission" date="2020-05" db="EMBL/GenBank/DDBJ databases">
        <authorList>
            <person name="Chiriac C."/>
            <person name="Salcher M."/>
            <person name="Ghai R."/>
            <person name="Kavagutti S V."/>
        </authorList>
    </citation>
    <scope>NUCLEOTIDE SEQUENCE</scope>
</reference>
<reference evidence="4" key="1">
    <citation type="submission" date="2014-06" db="EMBL/GenBank/DDBJ databases">
        <title>Key roles for freshwater Actinobacteria revealed by deep metagenomic sequencing.</title>
        <authorList>
            <person name="Ghai R."/>
            <person name="Mizuno C.M."/>
            <person name="Picazo A."/>
            <person name="Camacho A."/>
            <person name="Rodriguez-Valera F."/>
        </authorList>
    </citation>
    <scope>NUCLEOTIDE SEQUENCE</scope>
</reference>
<evidence type="ECO:0000313" key="4">
    <source>
        <dbReference type="EMBL" id="KGA11798.1"/>
    </source>
</evidence>
<name>A0A094S286_9ZZZZ</name>
<dbReference type="InterPro" id="IPR021890">
    <property type="entry name" value="DUF3501"/>
</dbReference>
<dbReference type="Pfam" id="PF12007">
    <property type="entry name" value="DUF3501"/>
    <property type="match status" value="1"/>
</dbReference>
<evidence type="ECO:0000313" key="2">
    <source>
        <dbReference type="EMBL" id="CAB4753008.1"/>
    </source>
</evidence>
<gene>
    <name evidence="4" type="ORF">GM51_22270</name>
    <name evidence="1" type="ORF">UFOPK2166_00071</name>
    <name evidence="2" type="ORF">UFOPK2872_00067</name>
    <name evidence="3" type="ORF">UFOPK4000_00234</name>
</gene>
<dbReference type="EMBL" id="JNSL01000229">
    <property type="protein sequence ID" value="KGA11798.1"/>
    <property type="molecule type" value="Genomic_DNA"/>
</dbReference>
<dbReference type="EMBL" id="CAEZWB010000004">
    <property type="protein sequence ID" value="CAB4639446.1"/>
    <property type="molecule type" value="Genomic_DNA"/>
</dbReference>
<accession>A0A094S286</accession>
<dbReference type="EMBL" id="CAEZZM010000003">
    <property type="protein sequence ID" value="CAB4753008.1"/>
    <property type="molecule type" value="Genomic_DNA"/>
</dbReference>
<sequence length="204" mass="23242">MSTPTNTVPSRKLSIEDILDLRAYERVRAESRAEVIELKKLRRISLGPVVTLMFENRVTMRSQIHEMIRAEKVMRDEQVMEELHAYNPLIPEAGQLSATLFIELVTEDEMREWLPKLVNIESSIVVRLSDGSEVRSITEEAHAEQLTRDYVTAAVHYVRFEFTPEQVEKFAAGGAQIACDHPAYQQSVSLQSSTVTELLNDLRA</sequence>
<organism evidence="4">
    <name type="scientific">freshwater metagenome</name>
    <dbReference type="NCBI Taxonomy" id="449393"/>
    <lineage>
        <taxon>unclassified sequences</taxon>
        <taxon>metagenomes</taxon>
        <taxon>ecological metagenomes</taxon>
    </lineage>
</organism>
<dbReference type="EMBL" id="CAFBOT010000023">
    <property type="protein sequence ID" value="CAB4983389.1"/>
    <property type="molecule type" value="Genomic_DNA"/>
</dbReference>
<evidence type="ECO:0000313" key="1">
    <source>
        <dbReference type="EMBL" id="CAB4639446.1"/>
    </source>
</evidence>
<evidence type="ECO:0000313" key="3">
    <source>
        <dbReference type="EMBL" id="CAB4983389.1"/>
    </source>
</evidence>